<dbReference type="Proteomes" id="UP001221757">
    <property type="component" value="Unassembled WGS sequence"/>
</dbReference>
<keyword evidence="3" id="KW-1185">Reference proteome</keyword>
<accession>A0AAD7DJ80</accession>
<dbReference type="EMBL" id="JARKIE010000048">
    <property type="protein sequence ID" value="KAJ7693020.1"/>
    <property type="molecule type" value="Genomic_DNA"/>
</dbReference>
<evidence type="ECO:0000256" key="1">
    <source>
        <dbReference type="SAM" id="MobiDB-lite"/>
    </source>
</evidence>
<feature type="region of interest" description="Disordered" evidence="1">
    <location>
        <begin position="103"/>
        <end position="127"/>
    </location>
</feature>
<comment type="caution">
    <text evidence="2">The sequence shown here is derived from an EMBL/GenBank/DDBJ whole genome shotgun (WGS) entry which is preliminary data.</text>
</comment>
<protein>
    <submittedName>
        <fullName evidence="2">Uncharacterized protein</fullName>
    </submittedName>
</protein>
<reference evidence="2" key="1">
    <citation type="submission" date="2023-03" db="EMBL/GenBank/DDBJ databases">
        <title>Massive genome expansion in bonnet fungi (Mycena s.s.) driven by repeated elements and novel gene families across ecological guilds.</title>
        <authorList>
            <consortium name="Lawrence Berkeley National Laboratory"/>
            <person name="Harder C.B."/>
            <person name="Miyauchi S."/>
            <person name="Viragh M."/>
            <person name="Kuo A."/>
            <person name="Thoen E."/>
            <person name="Andreopoulos B."/>
            <person name="Lu D."/>
            <person name="Skrede I."/>
            <person name="Drula E."/>
            <person name="Henrissat B."/>
            <person name="Morin E."/>
            <person name="Kohler A."/>
            <person name="Barry K."/>
            <person name="LaButti K."/>
            <person name="Morin E."/>
            <person name="Salamov A."/>
            <person name="Lipzen A."/>
            <person name="Mereny Z."/>
            <person name="Hegedus B."/>
            <person name="Baldrian P."/>
            <person name="Stursova M."/>
            <person name="Weitz H."/>
            <person name="Taylor A."/>
            <person name="Grigoriev I.V."/>
            <person name="Nagy L.G."/>
            <person name="Martin F."/>
            <person name="Kauserud H."/>
        </authorList>
    </citation>
    <scope>NUCLEOTIDE SEQUENCE</scope>
    <source>
        <strain evidence="2">CBHHK067</strain>
    </source>
</reference>
<organism evidence="2 3">
    <name type="scientific">Mycena rosella</name>
    <name type="common">Pink bonnet</name>
    <name type="synonym">Agaricus rosellus</name>
    <dbReference type="NCBI Taxonomy" id="1033263"/>
    <lineage>
        <taxon>Eukaryota</taxon>
        <taxon>Fungi</taxon>
        <taxon>Dikarya</taxon>
        <taxon>Basidiomycota</taxon>
        <taxon>Agaricomycotina</taxon>
        <taxon>Agaricomycetes</taxon>
        <taxon>Agaricomycetidae</taxon>
        <taxon>Agaricales</taxon>
        <taxon>Marasmiineae</taxon>
        <taxon>Mycenaceae</taxon>
        <taxon>Mycena</taxon>
    </lineage>
</organism>
<evidence type="ECO:0000313" key="2">
    <source>
        <dbReference type="EMBL" id="KAJ7693020.1"/>
    </source>
</evidence>
<dbReference type="AlphaFoldDB" id="A0AAD7DJ80"/>
<proteinExistence type="predicted"/>
<evidence type="ECO:0000313" key="3">
    <source>
        <dbReference type="Proteomes" id="UP001221757"/>
    </source>
</evidence>
<name>A0AAD7DJ80_MYCRO</name>
<sequence length="127" mass="14746">MSSGAFWKYFDNSGKKQNQSHYHSYCLGCLDHQKRLLQDAGTFNQAEWIQMRELPKPRRLQIRIPTPRLTNPFILFGDVVKKPVTKFTEADIDHEAELMETLAEAEEDARPDDGGIECSDDEYQPWN</sequence>
<gene>
    <name evidence="2" type="ORF">B0H17DRAFT_1330580</name>
</gene>